<dbReference type="Proteomes" id="UP000429523">
    <property type="component" value="Unassembled WGS sequence"/>
</dbReference>
<evidence type="ECO:0000313" key="20">
    <source>
        <dbReference type="Proteomes" id="UP000440732"/>
    </source>
</evidence>
<evidence type="ECO:0000313" key="23">
    <source>
        <dbReference type="Proteomes" id="UP000476176"/>
    </source>
</evidence>
<reference evidence="16 17" key="1">
    <citation type="submission" date="2018-08" db="EMBL/GenBank/DDBJ databases">
        <title>Genomic investigation of the strawberry pathogen Phytophthora fragariae indicates pathogenicity is determined by transcriptional variation in three key races.</title>
        <authorList>
            <person name="Adams T.M."/>
            <person name="Armitage A.D."/>
            <person name="Sobczyk M.K."/>
            <person name="Bates H.J."/>
            <person name="Dunwell J.M."/>
            <person name="Nellist C.F."/>
            <person name="Harrison R.J."/>
        </authorList>
    </citation>
    <scope>NUCLEOTIDE SEQUENCE [LARGE SCALE GENOMIC DNA]</scope>
    <source>
        <strain evidence="15 18">A4</strain>
        <strain evidence="13 19">BC-1</strain>
        <strain evidence="14 23">BC-23</strain>
        <strain evidence="12 17">NOV-27</strain>
        <strain evidence="11 20">NOV-5</strain>
        <strain evidence="10 21">NOV-71</strain>
        <strain evidence="7 16">NOV-9</strain>
        <strain evidence="9 24">ONT-3</strain>
        <strain evidence="8 22">SCRP245</strain>
    </source>
</reference>
<gene>
    <name evidence="15" type="ORF">PF001_g21148</name>
    <name evidence="13" type="ORF">PF002_g23426</name>
    <name evidence="14" type="ORF">PF004_g20171</name>
    <name evidence="12" type="ORF">PF005_g22345</name>
    <name evidence="11" type="ORF">PF006_g21510</name>
    <name evidence="10" type="ORF">PF007_g22360</name>
    <name evidence="7" type="ORF">PF009_g23217</name>
    <name evidence="9" type="ORF">PF010_g21933</name>
    <name evidence="8" type="ORF">PF011_g21017</name>
</gene>
<dbReference type="Pfam" id="PF02225">
    <property type="entry name" value="PA"/>
    <property type="match status" value="1"/>
</dbReference>
<evidence type="ECO:0000259" key="6">
    <source>
        <dbReference type="Pfam" id="PF04389"/>
    </source>
</evidence>
<keyword evidence="3" id="KW-0472">Membrane</keyword>
<evidence type="ECO:0000313" key="11">
    <source>
        <dbReference type="EMBL" id="KAE9105840.1"/>
    </source>
</evidence>
<dbReference type="FunFam" id="1.20.930.40:FF:000007">
    <property type="entry name" value="Uncharacterized protein"/>
    <property type="match status" value="1"/>
</dbReference>
<proteinExistence type="inferred from homology"/>
<dbReference type="InterPro" id="IPR036757">
    <property type="entry name" value="TFR-like_dimer_dom_sf"/>
</dbReference>
<dbReference type="EMBL" id="QXGE01001896">
    <property type="protein sequence ID" value="KAE9287081.1"/>
    <property type="molecule type" value="Genomic_DNA"/>
</dbReference>
<feature type="transmembrane region" description="Helical" evidence="3">
    <location>
        <begin position="31"/>
        <end position="50"/>
    </location>
</feature>
<dbReference type="SUPFAM" id="SSF53187">
    <property type="entry name" value="Zn-dependent exopeptidases"/>
    <property type="match status" value="1"/>
</dbReference>
<dbReference type="Pfam" id="PF04253">
    <property type="entry name" value="TFR_dimer"/>
    <property type="match status" value="1"/>
</dbReference>
<evidence type="ECO:0000313" key="17">
    <source>
        <dbReference type="Proteomes" id="UP000433483"/>
    </source>
</evidence>
<dbReference type="Proteomes" id="UP000476176">
    <property type="component" value="Unassembled WGS sequence"/>
</dbReference>
<dbReference type="AlphaFoldDB" id="A0A6A3X4J7"/>
<dbReference type="CDD" id="cd08022">
    <property type="entry name" value="M28_PSMA_like"/>
    <property type="match status" value="1"/>
</dbReference>
<evidence type="ECO:0000313" key="15">
    <source>
        <dbReference type="EMBL" id="KAE9287081.1"/>
    </source>
</evidence>
<evidence type="ECO:0000313" key="18">
    <source>
        <dbReference type="Proteomes" id="UP000437068"/>
    </source>
</evidence>
<dbReference type="Proteomes" id="UP000437068">
    <property type="component" value="Unassembled WGS sequence"/>
</dbReference>
<keyword evidence="17" id="KW-1185">Reference proteome</keyword>
<feature type="domain" description="Peptidase M28" evidence="6">
    <location>
        <begin position="367"/>
        <end position="466"/>
    </location>
</feature>
<dbReference type="Proteomes" id="UP000440367">
    <property type="component" value="Unassembled WGS sequence"/>
</dbReference>
<dbReference type="EMBL" id="QXGF01002009">
    <property type="protein sequence ID" value="KAE8926595.1"/>
    <property type="molecule type" value="Genomic_DNA"/>
</dbReference>
<evidence type="ECO:0000313" key="7">
    <source>
        <dbReference type="EMBL" id="KAE8926595.1"/>
    </source>
</evidence>
<feature type="region of interest" description="Disordered" evidence="2">
    <location>
        <begin position="1"/>
        <end position="21"/>
    </location>
</feature>
<dbReference type="EMBL" id="QXFW01001949">
    <property type="protein sequence ID" value="KAE8983840.1"/>
    <property type="molecule type" value="Genomic_DNA"/>
</dbReference>
<evidence type="ECO:0000259" key="5">
    <source>
        <dbReference type="Pfam" id="PF04253"/>
    </source>
</evidence>
<dbReference type="FunFam" id="3.40.630.10:FF:000078">
    <property type="entry name" value="Glutamate carboxypeptidase 2"/>
    <property type="match status" value="1"/>
</dbReference>
<evidence type="ECO:0000313" key="14">
    <source>
        <dbReference type="EMBL" id="KAE9196308.1"/>
    </source>
</evidence>
<dbReference type="CDD" id="cd02121">
    <property type="entry name" value="PA_GCPII_like"/>
    <property type="match status" value="1"/>
</dbReference>
<dbReference type="InterPro" id="IPR007484">
    <property type="entry name" value="Peptidase_M28"/>
</dbReference>
<keyword evidence="13" id="KW-0121">Carboxypeptidase</keyword>
<dbReference type="Proteomes" id="UP000460718">
    <property type="component" value="Unassembled WGS sequence"/>
</dbReference>
<dbReference type="Proteomes" id="UP000433483">
    <property type="component" value="Unassembled WGS sequence"/>
</dbReference>
<evidence type="ECO:0000259" key="4">
    <source>
        <dbReference type="Pfam" id="PF02225"/>
    </source>
</evidence>
<comment type="similarity">
    <text evidence="1">Belongs to the peptidase M28 family. M28B subfamily.</text>
</comment>
<dbReference type="Gene3D" id="3.50.30.30">
    <property type="match status" value="1"/>
</dbReference>
<dbReference type="Proteomes" id="UP000441208">
    <property type="component" value="Unassembled WGS sequence"/>
</dbReference>
<dbReference type="Pfam" id="PF04389">
    <property type="entry name" value="Peptidase_M28"/>
    <property type="match status" value="1"/>
</dbReference>
<dbReference type="SUPFAM" id="SSF52025">
    <property type="entry name" value="PA domain"/>
    <property type="match status" value="1"/>
</dbReference>
<keyword evidence="3" id="KW-0812">Transmembrane</keyword>
<evidence type="ECO:0000313" key="19">
    <source>
        <dbReference type="Proteomes" id="UP000440367"/>
    </source>
</evidence>
<dbReference type="PANTHER" id="PTHR10404:SF46">
    <property type="entry name" value="VACUOLAR PROTEIN SORTING-ASSOCIATED PROTEIN 70"/>
    <property type="match status" value="1"/>
</dbReference>
<organism evidence="13 19">
    <name type="scientific">Phytophthora fragariae</name>
    <dbReference type="NCBI Taxonomy" id="53985"/>
    <lineage>
        <taxon>Eukaryota</taxon>
        <taxon>Sar</taxon>
        <taxon>Stramenopiles</taxon>
        <taxon>Oomycota</taxon>
        <taxon>Peronosporomycetes</taxon>
        <taxon>Peronosporales</taxon>
        <taxon>Peronosporaceae</taxon>
        <taxon>Phytophthora</taxon>
    </lineage>
</organism>
<evidence type="ECO:0000313" key="10">
    <source>
        <dbReference type="EMBL" id="KAE9082203.1"/>
    </source>
</evidence>
<dbReference type="SUPFAM" id="SSF47672">
    <property type="entry name" value="Transferrin receptor-like dimerisation domain"/>
    <property type="match status" value="1"/>
</dbReference>
<name>A0A6A3X4J7_9STRA</name>
<evidence type="ECO:0000313" key="16">
    <source>
        <dbReference type="Proteomes" id="UP000429523"/>
    </source>
</evidence>
<protein>
    <submittedName>
        <fullName evidence="13">Glutamate carboxypeptidase 2</fullName>
    </submittedName>
</protein>
<dbReference type="InterPro" id="IPR039373">
    <property type="entry name" value="Peptidase_M28B"/>
</dbReference>
<evidence type="ECO:0000313" key="8">
    <source>
        <dbReference type="EMBL" id="KAE8983840.1"/>
    </source>
</evidence>
<dbReference type="EMBL" id="QXGB01001997">
    <property type="protein sequence ID" value="KAE9182780.1"/>
    <property type="molecule type" value="Genomic_DNA"/>
</dbReference>
<sequence length="760" mass="83094">MSDAYGTFGVSAPAPQQRQPRWKKALSSTSVRIGGAVALLLVVVGGFLLFQSPSTPTAKKVSVERDAAVLTPSERTFVDGVQPEKLREFLHSYASVPHVCGTEPDYKTALYTAEQFASFGLQAEIKEYYTLLSYPIHRRLAIVSPEQSVHELNLTEASVPGDACTNNSDALPPFLAYSDSGNVTASVVYVNYGTQADFDWLVSNNVTLEGKIALVRYGRNFRGLKVALAEQHGMAAVIIYSDPKEDGFVQGLVYPEGIYRPKGSFQRGSLQYLSLASGDPLTPGWASVLGAPQLKYEDVDSIPHIPALPLSYEQADIILRSIGGRKAPEAWQGGLTYPEGYRLGDDESLVLNLDVLMDNKVGPIWDVIGTIQGSVEPDQQVLIGNHRDAWVCGAVDPSSGSAVMMEIARGLGELLKQGWKPRRTIVLGSWDGEEFGLLGSTEFAEERAEELKQKAVAYINVDNVVGPLALAMGTPSIAKFIEDTAKAVPPNEFFGKGDKRNEPGDSLYAQWVAQTARHRSQIYGVYDGTLAPDHLIQFMGSGSDFTPFYQHLGVISANLGFTLNGAVYGTYHSNMDSLMYMETLGDPHYATHANMAQWWGLMTMRLATDVVVPFDFTTYGLVMKEDLAGLEDKIAAMNRSVDFTELHAAIASLTENANTFHAHIQPFVAESNSSDDELLRGWNQKLVLLERHLIDETGLPHRPWYNHVIFGPGFYEGYLGTAFPGISDSVAFNDNSTTMQAHVNDVARIVKDAANFLVIA</sequence>
<evidence type="ECO:0000313" key="13">
    <source>
        <dbReference type="EMBL" id="KAE9195071.1"/>
    </source>
</evidence>
<evidence type="ECO:0000313" key="24">
    <source>
        <dbReference type="Proteomes" id="UP000488956"/>
    </source>
</evidence>
<dbReference type="PANTHER" id="PTHR10404">
    <property type="entry name" value="N-ACETYLATED-ALPHA-LINKED ACIDIC DIPEPTIDASE"/>
    <property type="match status" value="1"/>
</dbReference>
<keyword evidence="13" id="KW-0378">Hydrolase</keyword>
<evidence type="ECO:0000313" key="9">
    <source>
        <dbReference type="EMBL" id="KAE9081578.1"/>
    </source>
</evidence>
<dbReference type="EMBL" id="QXGD01002014">
    <property type="protein sequence ID" value="KAE9195071.1"/>
    <property type="molecule type" value="Genomic_DNA"/>
</dbReference>
<keyword evidence="3" id="KW-1133">Transmembrane helix</keyword>
<keyword evidence="13" id="KW-0645">Protease</keyword>
<dbReference type="GO" id="GO:0004180">
    <property type="term" value="F:carboxypeptidase activity"/>
    <property type="evidence" value="ECO:0007669"/>
    <property type="project" value="UniProtKB-KW"/>
</dbReference>
<dbReference type="EMBL" id="QXFZ01001988">
    <property type="protein sequence ID" value="KAE9082203.1"/>
    <property type="molecule type" value="Genomic_DNA"/>
</dbReference>
<dbReference type="EMBL" id="QXGC01001774">
    <property type="protein sequence ID" value="KAE9196308.1"/>
    <property type="molecule type" value="Genomic_DNA"/>
</dbReference>
<dbReference type="Proteomes" id="UP000488956">
    <property type="component" value="Unassembled WGS sequence"/>
</dbReference>
<dbReference type="EMBL" id="QXFX01002033">
    <property type="protein sequence ID" value="KAE9081578.1"/>
    <property type="molecule type" value="Genomic_DNA"/>
</dbReference>
<feature type="domain" description="PA" evidence="4">
    <location>
        <begin position="183"/>
        <end position="250"/>
    </location>
</feature>
<dbReference type="FunFam" id="3.50.30.30:FF:000008">
    <property type="entry name" value="Glutamate carboxypeptidase 2"/>
    <property type="match status" value="1"/>
</dbReference>
<dbReference type="InterPro" id="IPR007365">
    <property type="entry name" value="TFR-like_dimer_dom"/>
</dbReference>
<dbReference type="Gene3D" id="3.40.630.10">
    <property type="entry name" value="Zn peptidases"/>
    <property type="match status" value="1"/>
</dbReference>
<evidence type="ECO:0000313" key="21">
    <source>
        <dbReference type="Proteomes" id="UP000441208"/>
    </source>
</evidence>
<comment type="caution">
    <text evidence="13">The sequence shown here is derived from an EMBL/GenBank/DDBJ whole genome shotgun (WGS) entry which is preliminary data.</text>
</comment>
<evidence type="ECO:0000256" key="1">
    <source>
        <dbReference type="ARBA" id="ARBA00005634"/>
    </source>
</evidence>
<evidence type="ECO:0000256" key="2">
    <source>
        <dbReference type="SAM" id="MobiDB-lite"/>
    </source>
</evidence>
<dbReference type="EMBL" id="QXGA01001995">
    <property type="protein sequence ID" value="KAE9105840.1"/>
    <property type="molecule type" value="Genomic_DNA"/>
</dbReference>
<dbReference type="InterPro" id="IPR046450">
    <property type="entry name" value="PA_dom_sf"/>
</dbReference>
<dbReference type="OrthoDB" id="10013407at2759"/>
<dbReference type="Proteomes" id="UP000440732">
    <property type="component" value="Unassembled WGS sequence"/>
</dbReference>
<evidence type="ECO:0000256" key="3">
    <source>
        <dbReference type="SAM" id="Phobius"/>
    </source>
</evidence>
<dbReference type="Gene3D" id="1.20.930.40">
    <property type="entry name" value="Transferrin receptor-like, dimerisation domain"/>
    <property type="match status" value="1"/>
</dbReference>
<evidence type="ECO:0000313" key="12">
    <source>
        <dbReference type="EMBL" id="KAE9182780.1"/>
    </source>
</evidence>
<dbReference type="InterPro" id="IPR003137">
    <property type="entry name" value="PA_domain"/>
</dbReference>
<accession>A0A6A3X4J7</accession>
<feature type="domain" description="Transferrin receptor-like dimerisation" evidence="5">
    <location>
        <begin position="641"/>
        <end position="757"/>
    </location>
</feature>
<evidence type="ECO:0000313" key="22">
    <source>
        <dbReference type="Proteomes" id="UP000460718"/>
    </source>
</evidence>